<organism evidence="3 4">
    <name type="scientific">Haloferula helveola</name>
    <dbReference type="NCBI Taxonomy" id="490095"/>
    <lineage>
        <taxon>Bacteria</taxon>
        <taxon>Pseudomonadati</taxon>
        <taxon>Verrucomicrobiota</taxon>
        <taxon>Verrucomicrobiia</taxon>
        <taxon>Verrucomicrobiales</taxon>
        <taxon>Verrucomicrobiaceae</taxon>
        <taxon>Haloferula</taxon>
    </lineage>
</organism>
<proteinExistence type="predicted"/>
<gene>
    <name evidence="3" type="ORF">HAHE_37620</name>
</gene>
<keyword evidence="1" id="KW-0175">Coiled coil</keyword>
<feature type="coiled-coil region" evidence="1">
    <location>
        <begin position="31"/>
        <end position="58"/>
    </location>
</feature>
<dbReference type="PANTHER" id="PTHR23077">
    <property type="entry name" value="AAA-FAMILY ATPASE"/>
    <property type="match status" value="1"/>
</dbReference>
<dbReference type="InterPro" id="IPR050168">
    <property type="entry name" value="AAA_ATPase_domain"/>
</dbReference>
<dbReference type="SUPFAM" id="SSF52540">
    <property type="entry name" value="P-loop containing nucleoside triphosphate hydrolases"/>
    <property type="match status" value="1"/>
</dbReference>
<dbReference type="InterPro" id="IPR003593">
    <property type="entry name" value="AAA+_ATPase"/>
</dbReference>
<dbReference type="InterPro" id="IPR027417">
    <property type="entry name" value="P-loop_NTPase"/>
</dbReference>
<dbReference type="PANTHER" id="PTHR23077:SF198">
    <property type="entry name" value="ATP-DEPENDENT ZINC METALLOPROTEASE FTSH"/>
    <property type="match status" value="1"/>
</dbReference>
<reference evidence="3 4" key="1">
    <citation type="submission" date="2021-06" db="EMBL/GenBank/DDBJ databases">
        <title>Complete genome of Haloferula helveola possessing various polysaccharide degrading enzymes.</title>
        <authorList>
            <person name="Takami H."/>
            <person name="Huang C."/>
            <person name="Hamasaki K."/>
        </authorList>
    </citation>
    <scope>NUCLEOTIDE SEQUENCE [LARGE SCALE GENOMIC DNA]</scope>
    <source>
        <strain evidence="3 4">CN-1</strain>
    </source>
</reference>
<feature type="domain" description="AAA+ ATPase" evidence="2">
    <location>
        <begin position="121"/>
        <end position="253"/>
    </location>
</feature>
<dbReference type="CDD" id="cd19481">
    <property type="entry name" value="RecA-like_protease"/>
    <property type="match status" value="1"/>
</dbReference>
<evidence type="ECO:0000313" key="3">
    <source>
        <dbReference type="EMBL" id="BCX49854.1"/>
    </source>
</evidence>
<keyword evidence="4" id="KW-1185">Reference proteome</keyword>
<dbReference type="Gene3D" id="3.40.50.300">
    <property type="entry name" value="P-loop containing nucleotide triphosphate hydrolases"/>
    <property type="match status" value="1"/>
</dbReference>
<evidence type="ECO:0000313" key="4">
    <source>
        <dbReference type="Proteomes" id="UP001374893"/>
    </source>
</evidence>
<evidence type="ECO:0000259" key="2">
    <source>
        <dbReference type="SMART" id="SM00382"/>
    </source>
</evidence>
<dbReference type="EMBL" id="AP024702">
    <property type="protein sequence ID" value="BCX49854.1"/>
    <property type="molecule type" value="Genomic_DNA"/>
</dbReference>
<evidence type="ECO:0000256" key="1">
    <source>
        <dbReference type="SAM" id="Coils"/>
    </source>
</evidence>
<dbReference type="Pfam" id="PF00004">
    <property type="entry name" value="AAA"/>
    <property type="match status" value="1"/>
</dbReference>
<dbReference type="SMART" id="SM00382">
    <property type="entry name" value="AAA"/>
    <property type="match status" value="1"/>
</dbReference>
<dbReference type="InterPro" id="IPR003959">
    <property type="entry name" value="ATPase_AAA_core"/>
</dbReference>
<dbReference type="RefSeq" id="WP_338686647.1">
    <property type="nucleotide sequence ID" value="NZ_AP024702.1"/>
</dbReference>
<protein>
    <submittedName>
        <fullName evidence="3">ATPase</fullName>
    </submittedName>
</protein>
<sequence>MATASQIKALLTSHSTGDNERFHAVALQLAAAEARKGHQKLADEIRELVNEARRKAQSESAFQKVHSLATPQGEAGELLEPTETHLHISDLVLEDSLRERIERIVQEQKNLSRLKERNLRPRQRLLFTGPPGCGKTITASALANELRLPLFVVRLDSLISRYLGESLSKLRLIFEAAERHRAVYLFDEFDSIGYTRDAAGDVGEMRRVLNAFLVFIEKMKSNSLVIAATNYGRRLDPALFRRFDDLVEFGLPEPPQIRETIERLLRDVAKEKLVWKRIQPAAKGLSYAEITRATEEAIKGMLIHDLPKVTNDALYGALTERRLHLNH</sequence>
<dbReference type="Proteomes" id="UP001374893">
    <property type="component" value="Chromosome"/>
</dbReference>
<accession>A0ABN6HBK7</accession>
<name>A0ABN6HBK7_9BACT</name>